<comment type="caution">
    <text evidence="1">The sequence shown here is derived from an EMBL/GenBank/DDBJ whole genome shotgun (WGS) entry which is preliminary data.</text>
</comment>
<reference evidence="1 2" key="1">
    <citation type="submission" date="2024-01" db="EMBL/GenBank/DDBJ databases">
        <title>The genomes of 5 underutilized Papilionoideae crops provide insights into root nodulation and disease resistance.</title>
        <authorList>
            <person name="Yuan L."/>
        </authorList>
    </citation>
    <scope>NUCLEOTIDE SEQUENCE [LARGE SCALE GENOMIC DNA]</scope>
    <source>
        <strain evidence="1">LY-2023</strain>
        <tissue evidence="1">Leaf</tissue>
    </source>
</reference>
<name>A0AAN9FPF8_CLITE</name>
<organism evidence="1 2">
    <name type="scientific">Clitoria ternatea</name>
    <name type="common">Butterfly pea</name>
    <dbReference type="NCBI Taxonomy" id="43366"/>
    <lineage>
        <taxon>Eukaryota</taxon>
        <taxon>Viridiplantae</taxon>
        <taxon>Streptophyta</taxon>
        <taxon>Embryophyta</taxon>
        <taxon>Tracheophyta</taxon>
        <taxon>Spermatophyta</taxon>
        <taxon>Magnoliopsida</taxon>
        <taxon>eudicotyledons</taxon>
        <taxon>Gunneridae</taxon>
        <taxon>Pentapetalae</taxon>
        <taxon>rosids</taxon>
        <taxon>fabids</taxon>
        <taxon>Fabales</taxon>
        <taxon>Fabaceae</taxon>
        <taxon>Papilionoideae</taxon>
        <taxon>50 kb inversion clade</taxon>
        <taxon>NPAAA clade</taxon>
        <taxon>indigoferoid/millettioid clade</taxon>
        <taxon>Phaseoleae</taxon>
        <taxon>Clitoria</taxon>
    </lineage>
</organism>
<dbReference type="EMBL" id="JAYKXN010000006">
    <property type="protein sequence ID" value="KAK7280187.1"/>
    <property type="molecule type" value="Genomic_DNA"/>
</dbReference>
<accession>A0AAN9FPF8</accession>
<evidence type="ECO:0000313" key="2">
    <source>
        <dbReference type="Proteomes" id="UP001359559"/>
    </source>
</evidence>
<sequence>MDASPSICPDLFIPRRTHSTASFVPLRPSCCRRALWRAVVVELSIVRRRRAPSPASRPHGEPLRHLYQFCLGGTFVLGQLKPSLGIVAEFWKQNHN</sequence>
<gene>
    <name evidence="1" type="ORF">RJT34_25249</name>
</gene>
<dbReference type="Proteomes" id="UP001359559">
    <property type="component" value="Unassembled WGS sequence"/>
</dbReference>
<dbReference type="AlphaFoldDB" id="A0AAN9FPF8"/>
<proteinExistence type="predicted"/>
<protein>
    <submittedName>
        <fullName evidence="1">Uncharacterized protein</fullName>
    </submittedName>
</protein>
<keyword evidence="2" id="KW-1185">Reference proteome</keyword>
<evidence type="ECO:0000313" key="1">
    <source>
        <dbReference type="EMBL" id="KAK7280187.1"/>
    </source>
</evidence>